<dbReference type="Gene3D" id="1.10.287.70">
    <property type="match status" value="1"/>
</dbReference>
<dbReference type="SUPFAM" id="SSF81324">
    <property type="entry name" value="Voltage-gated potassium channels"/>
    <property type="match status" value="1"/>
</dbReference>
<evidence type="ECO:0000256" key="1">
    <source>
        <dbReference type="ARBA" id="ARBA00004141"/>
    </source>
</evidence>
<dbReference type="InterPro" id="IPR002048">
    <property type="entry name" value="EF_hand_dom"/>
</dbReference>
<sequence length="467" mass="53689">FCLFFTLELLLRISAHGKRFFTMNGCAWNIMDLLLVSAHVTEEVLLMVADVEMQASSEQGGDSKSMRDMFSTCVEWWSAQEGKGNSSRHKGKGKGTSGWKGVWNQFRPSRPATEPDLSRDWRDPWQDHEFYATLSVSLLQQQLHELKGRRAQKERANEWLSRKELATLREVVDLPVTAARWRIAPRKRFQKPPHEFPRDRDIMRVIRILRAIKVVRLVGAVRFTQDLQLLINCLFRSLKQFLWSALLLLLAIYVVAIYICQAATTYRLEQNDDGGVTGGVDWHAIADPLIDGISPWFGLLFIVFMAFCILALLNVITGTFVETMSQQAKELQLRNRIYQARRLFREIDIDGSGFISPDEILGQTSTPAVQEFFETIDVDPSDAKGLLEVIDIDGNGKINFEEFLEGSLRLNGSAKSSDLIMLAREMKRFQVRMLLRKRDECWWVRGEDFKVIRWCVLCNPFVGCCRQ</sequence>
<keyword evidence="2 7" id="KW-0812">Transmembrane</keyword>
<dbReference type="CDD" id="cd00051">
    <property type="entry name" value="EFh"/>
    <property type="match status" value="1"/>
</dbReference>
<evidence type="ECO:0000256" key="6">
    <source>
        <dbReference type="SAM" id="MobiDB-lite"/>
    </source>
</evidence>
<gene>
    <name evidence="10" type="ORF">SCF082_LOCUS38532</name>
</gene>
<evidence type="ECO:0000256" key="3">
    <source>
        <dbReference type="ARBA" id="ARBA00022837"/>
    </source>
</evidence>
<evidence type="ECO:0000256" key="4">
    <source>
        <dbReference type="ARBA" id="ARBA00022989"/>
    </source>
</evidence>
<feature type="domain" description="EF-hand" evidence="9">
    <location>
        <begin position="378"/>
        <end position="413"/>
    </location>
</feature>
<dbReference type="PROSITE" id="PS00018">
    <property type="entry name" value="EF_HAND_1"/>
    <property type="match status" value="2"/>
</dbReference>
<comment type="subcellular location">
    <subcellularLocation>
        <location evidence="1">Membrane</location>
        <topology evidence="1">Multi-pass membrane protein</topology>
    </subcellularLocation>
</comment>
<name>A0ABP0PZH2_9DINO</name>
<keyword evidence="4 7" id="KW-1133">Transmembrane helix</keyword>
<evidence type="ECO:0000313" key="10">
    <source>
        <dbReference type="EMBL" id="CAK9080867.1"/>
    </source>
</evidence>
<evidence type="ECO:0000256" key="5">
    <source>
        <dbReference type="ARBA" id="ARBA00023136"/>
    </source>
</evidence>
<dbReference type="PROSITE" id="PS50222">
    <property type="entry name" value="EF_HAND_2"/>
    <property type="match status" value="1"/>
</dbReference>
<dbReference type="SUPFAM" id="SSF47473">
    <property type="entry name" value="EF-hand"/>
    <property type="match status" value="1"/>
</dbReference>
<feature type="chain" id="PRO_5045202127" evidence="8">
    <location>
        <begin position="18"/>
        <end position="467"/>
    </location>
</feature>
<dbReference type="Proteomes" id="UP001642464">
    <property type="component" value="Unassembled WGS sequence"/>
</dbReference>
<feature type="signal peptide" evidence="8">
    <location>
        <begin position="1"/>
        <end position="17"/>
    </location>
</feature>
<dbReference type="Pfam" id="PF13499">
    <property type="entry name" value="EF-hand_7"/>
    <property type="match status" value="1"/>
</dbReference>
<dbReference type="Gene3D" id="1.10.238.10">
    <property type="entry name" value="EF-hand"/>
    <property type="match status" value="1"/>
</dbReference>
<protein>
    <submittedName>
        <fullName evidence="10">Retrovirus-related Pol polyprotein from transposon TNT 1-94</fullName>
    </submittedName>
</protein>
<dbReference type="InterPro" id="IPR018247">
    <property type="entry name" value="EF_Hand_1_Ca_BS"/>
</dbReference>
<evidence type="ECO:0000313" key="11">
    <source>
        <dbReference type="Proteomes" id="UP001642464"/>
    </source>
</evidence>
<dbReference type="SMART" id="SM00054">
    <property type="entry name" value="EFh"/>
    <property type="match status" value="2"/>
</dbReference>
<keyword evidence="11" id="KW-1185">Reference proteome</keyword>
<dbReference type="InterPro" id="IPR027359">
    <property type="entry name" value="Volt_channel_dom_sf"/>
</dbReference>
<feature type="transmembrane region" description="Helical" evidence="7">
    <location>
        <begin position="296"/>
        <end position="321"/>
    </location>
</feature>
<evidence type="ECO:0000259" key="9">
    <source>
        <dbReference type="PROSITE" id="PS50222"/>
    </source>
</evidence>
<proteinExistence type="predicted"/>
<feature type="non-terminal residue" evidence="10">
    <location>
        <position position="1"/>
    </location>
</feature>
<comment type="caution">
    <text evidence="10">The sequence shown here is derived from an EMBL/GenBank/DDBJ whole genome shotgun (WGS) entry which is preliminary data.</text>
</comment>
<reference evidence="10 11" key="1">
    <citation type="submission" date="2024-02" db="EMBL/GenBank/DDBJ databases">
        <authorList>
            <person name="Chen Y."/>
            <person name="Shah S."/>
            <person name="Dougan E. K."/>
            <person name="Thang M."/>
            <person name="Chan C."/>
        </authorList>
    </citation>
    <scope>NUCLEOTIDE SEQUENCE [LARGE SCALE GENOMIC DNA]</scope>
</reference>
<dbReference type="Gene3D" id="1.20.120.350">
    <property type="entry name" value="Voltage-gated potassium channels. Chain C"/>
    <property type="match status" value="1"/>
</dbReference>
<keyword evidence="3" id="KW-0106">Calcium</keyword>
<evidence type="ECO:0000256" key="7">
    <source>
        <dbReference type="SAM" id="Phobius"/>
    </source>
</evidence>
<keyword evidence="5 7" id="KW-0472">Membrane</keyword>
<dbReference type="InterPro" id="IPR011992">
    <property type="entry name" value="EF-hand-dom_pair"/>
</dbReference>
<evidence type="ECO:0000256" key="8">
    <source>
        <dbReference type="SAM" id="SignalP"/>
    </source>
</evidence>
<evidence type="ECO:0000256" key="2">
    <source>
        <dbReference type="ARBA" id="ARBA00022692"/>
    </source>
</evidence>
<feature type="transmembrane region" description="Helical" evidence="7">
    <location>
        <begin position="241"/>
        <end position="259"/>
    </location>
</feature>
<organism evidence="10 11">
    <name type="scientific">Durusdinium trenchii</name>
    <dbReference type="NCBI Taxonomy" id="1381693"/>
    <lineage>
        <taxon>Eukaryota</taxon>
        <taxon>Sar</taxon>
        <taxon>Alveolata</taxon>
        <taxon>Dinophyceae</taxon>
        <taxon>Suessiales</taxon>
        <taxon>Symbiodiniaceae</taxon>
        <taxon>Durusdinium</taxon>
    </lineage>
</organism>
<keyword evidence="8" id="KW-0732">Signal</keyword>
<feature type="region of interest" description="Disordered" evidence="6">
    <location>
        <begin position="82"/>
        <end position="118"/>
    </location>
</feature>
<accession>A0ABP0PZH2</accession>
<dbReference type="EMBL" id="CAXAMM010038784">
    <property type="protein sequence ID" value="CAK9080867.1"/>
    <property type="molecule type" value="Genomic_DNA"/>
</dbReference>